<dbReference type="AlphaFoldDB" id="A0A953LBN8"/>
<proteinExistence type="predicted"/>
<dbReference type="EMBL" id="JAHVHU010000002">
    <property type="protein sequence ID" value="MBY5956849.1"/>
    <property type="molecule type" value="Genomic_DNA"/>
</dbReference>
<gene>
    <name evidence="1" type="ORF">KUV50_01795</name>
</gene>
<name>A0A953LBN8_9BACT</name>
<comment type="caution">
    <text evidence="1">The sequence shown here is derived from an EMBL/GenBank/DDBJ whole genome shotgun (WGS) entry which is preliminary data.</text>
</comment>
<accession>A0A953LBN8</accession>
<sequence>MKVACIQSNYIPWKGYFDMINAVDLFIFYDDVQYTRRDWRNRNRIKTSDGVKWLTIPCRSTRDQLICEVDLSEFKWQKKHWRTIEHNYSRTPYFSTYKPIFESIYLEKKWTNLSELNQYLIKTIARDILMITTRFEDSRNFTLNGKKEDRVLDLLTQCGATAYLSGPSAQDYILEEHFQAKQIDLQWMDYTDYPRYRQLYPPFCHQVSIIDLIFNKGPQSPAYMKTFNQHPKTTLNVG</sequence>
<dbReference type="InterPro" id="IPR014985">
    <property type="entry name" value="WbqC"/>
</dbReference>
<dbReference type="Proteomes" id="UP000753961">
    <property type="component" value="Unassembled WGS sequence"/>
</dbReference>
<dbReference type="RefSeq" id="WP_222578369.1">
    <property type="nucleotide sequence ID" value="NZ_JAHVHU010000002.1"/>
</dbReference>
<dbReference type="Pfam" id="PF08889">
    <property type="entry name" value="WbqC"/>
    <property type="match status" value="1"/>
</dbReference>
<organism evidence="1 2">
    <name type="scientific">Membranihabitans marinus</name>
    <dbReference type="NCBI Taxonomy" id="1227546"/>
    <lineage>
        <taxon>Bacteria</taxon>
        <taxon>Pseudomonadati</taxon>
        <taxon>Bacteroidota</taxon>
        <taxon>Saprospiria</taxon>
        <taxon>Saprospirales</taxon>
        <taxon>Saprospiraceae</taxon>
        <taxon>Membranihabitans</taxon>
    </lineage>
</organism>
<evidence type="ECO:0000313" key="2">
    <source>
        <dbReference type="Proteomes" id="UP000753961"/>
    </source>
</evidence>
<keyword evidence="2" id="KW-1185">Reference proteome</keyword>
<protein>
    <submittedName>
        <fullName evidence="1">WbqC family protein</fullName>
    </submittedName>
</protein>
<evidence type="ECO:0000313" key="1">
    <source>
        <dbReference type="EMBL" id="MBY5956849.1"/>
    </source>
</evidence>
<reference evidence="1" key="1">
    <citation type="submission" date="2021-06" db="EMBL/GenBank/DDBJ databases">
        <title>44 bacteria genomes isolated from Dapeng, Shenzhen.</title>
        <authorList>
            <person name="Zheng W."/>
            <person name="Yu S."/>
            <person name="Huang Y."/>
        </authorList>
    </citation>
    <scope>NUCLEOTIDE SEQUENCE</scope>
    <source>
        <strain evidence="1">DP5N28-2</strain>
    </source>
</reference>